<dbReference type="SUPFAM" id="SSF51344">
    <property type="entry name" value="Epsilon subunit of F1F0-ATP synthase N-terminal domain"/>
    <property type="match status" value="1"/>
</dbReference>
<evidence type="ECO:0000256" key="7">
    <source>
        <dbReference type="ARBA" id="ARBA00023196"/>
    </source>
</evidence>
<gene>
    <name evidence="11" type="primary">atpC</name>
    <name evidence="11" type="ORF">E7746_01825</name>
</gene>
<keyword evidence="5 9" id="KW-0406">Ion transport</keyword>
<dbReference type="OrthoDB" id="5294255at2"/>
<dbReference type="Pfam" id="PF02823">
    <property type="entry name" value="ATP-synt_DE_N"/>
    <property type="match status" value="1"/>
</dbReference>
<comment type="similarity">
    <text evidence="3 9">Belongs to the ATPase epsilon chain family.</text>
</comment>
<accession>A0A4P7VBB9</accession>
<dbReference type="AlphaFoldDB" id="A0A4P7VBB9"/>
<organism evidence="11 12">
    <name type="scientific">Muribaculum gordoncarteri</name>
    <dbReference type="NCBI Taxonomy" id="2530390"/>
    <lineage>
        <taxon>Bacteria</taxon>
        <taxon>Pseudomonadati</taxon>
        <taxon>Bacteroidota</taxon>
        <taxon>Bacteroidia</taxon>
        <taxon>Bacteroidales</taxon>
        <taxon>Muribaculaceae</taxon>
        <taxon>Muribaculum</taxon>
    </lineage>
</organism>
<dbReference type="GO" id="GO:0046933">
    <property type="term" value="F:proton-transporting ATP synthase activity, rotational mechanism"/>
    <property type="evidence" value="ECO:0007669"/>
    <property type="project" value="InterPro"/>
</dbReference>
<keyword evidence="7 9" id="KW-0139">CF(1)</keyword>
<proteinExistence type="inferred from homology"/>
<dbReference type="GO" id="GO:0012505">
    <property type="term" value="C:endomembrane system"/>
    <property type="evidence" value="ECO:0007669"/>
    <property type="project" value="UniProtKB-SubCell"/>
</dbReference>
<dbReference type="Gene3D" id="2.60.15.10">
    <property type="entry name" value="F0F1 ATP synthase delta/epsilon subunit, N-terminal"/>
    <property type="match status" value="1"/>
</dbReference>
<comment type="function">
    <text evidence="1">Produces ATP from ADP in the presence of a proton gradient across the membrane.</text>
</comment>
<evidence type="ECO:0000256" key="1">
    <source>
        <dbReference type="ARBA" id="ARBA00003543"/>
    </source>
</evidence>
<dbReference type="Proteomes" id="UP000297031">
    <property type="component" value="Chromosome"/>
</dbReference>
<dbReference type="InterPro" id="IPR001469">
    <property type="entry name" value="ATP_synth_F1_dsu/esu"/>
</dbReference>
<evidence type="ECO:0000256" key="5">
    <source>
        <dbReference type="ARBA" id="ARBA00023065"/>
    </source>
</evidence>
<dbReference type="InterPro" id="IPR036771">
    <property type="entry name" value="ATPsynth_dsu/esu_N"/>
</dbReference>
<dbReference type="InterPro" id="IPR020546">
    <property type="entry name" value="ATP_synth_F1_dsu/esu_N"/>
</dbReference>
<evidence type="ECO:0000256" key="2">
    <source>
        <dbReference type="ARBA" id="ARBA00004184"/>
    </source>
</evidence>
<evidence type="ECO:0000259" key="10">
    <source>
        <dbReference type="Pfam" id="PF02823"/>
    </source>
</evidence>
<keyword evidence="12" id="KW-1185">Reference proteome</keyword>
<evidence type="ECO:0000256" key="9">
    <source>
        <dbReference type="RuleBase" id="RU003656"/>
    </source>
</evidence>
<keyword evidence="8 9" id="KW-0066">ATP synthesis</keyword>
<evidence type="ECO:0000256" key="4">
    <source>
        <dbReference type="ARBA" id="ARBA00022448"/>
    </source>
</evidence>
<comment type="subunit">
    <text evidence="9">F-type ATPases have 2 components, CF(1) - the catalytic core - and CF(0) - the membrane proton channel. CF(1) has five subunits: alpha(3), beta(3), gamma(1), delta(1), epsilon(1). CF(0) has three main subunits: a, b and c.</text>
</comment>
<protein>
    <submittedName>
        <fullName evidence="11">ATP synthase F1 subunit epsilon</fullName>
    </submittedName>
</protein>
<reference evidence="11 12" key="1">
    <citation type="submission" date="2019-02" db="EMBL/GenBank/DDBJ databases">
        <title>Isolation and identification of novel species under the genus Muribaculum.</title>
        <authorList>
            <person name="Miyake S."/>
            <person name="Ding Y."/>
            <person name="Low A."/>
            <person name="Soh M."/>
            <person name="Seedorf H."/>
        </authorList>
    </citation>
    <scope>NUCLEOTIDE SEQUENCE [LARGE SCALE GENOMIC DNA]</scope>
    <source>
        <strain evidence="11 12">TLL-A4</strain>
    </source>
</reference>
<evidence type="ECO:0000256" key="8">
    <source>
        <dbReference type="ARBA" id="ARBA00023310"/>
    </source>
</evidence>
<dbReference type="RefSeq" id="WP_135947757.1">
    <property type="nucleotide sequence ID" value="NZ_CP039393.1"/>
</dbReference>
<evidence type="ECO:0000313" key="11">
    <source>
        <dbReference type="EMBL" id="QCD34700.1"/>
    </source>
</evidence>
<dbReference type="KEGG" id="mgod:E7746_01825"/>
<feature type="domain" description="ATP synthase F1 complex delta/epsilon subunit N-terminal" evidence="10">
    <location>
        <begin position="2"/>
        <end position="75"/>
    </location>
</feature>
<dbReference type="EMBL" id="CP039393">
    <property type="protein sequence ID" value="QCD34700.1"/>
    <property type="molecule type" value="Genomic_DNA"/>
</dbReference>
<dbReference type="GO" id="GO:0045259">
    <property type="term" value="C:proton-transporting ATP synthase complex"/>
    <property type="evidence" value="ECO:0007669"/>
    <property type="project" value="UniProtKB-KW"/>
</dbReference>
<sequence>MILKVISAQDILFQGEVDSVTLPGTEGEFTVLRNHASLISTLEPGTVTYHHDGRSGEVQVNGGIVDVDNNVVSVCIY</sequence>
<name>A0A4P7VBB9_9BACT</name>
<evidence type="ECO:0000256" key="3">
    <source>
        <dbReference type="ARBA" id="ARBA00005712"/>
    </source>
</evidence>
<dbReference type="PANTHER" id="PTHR13822">
    <property type="entry name" value="ATP SYNTHASE DELTA/EPSILON CHAIN"/>
    <property type="match status" value="1"/>
</dbReference>
<dbReference type="CDD" id="cd12152">
    <property type="entry name" value="F1-ATPase_delta"/>
    <property type="match status" value="1"/>
</dbReference>
<dbReference type="PANTHER" id="PTHR13822:SF10">
    <property type="entry name" value="ATP SYNTHASE EPSILON CHAIN, CHLOROPLASTIC"/>
    <property type="match status" value="1"/>
</dbReference>
<keyword evidence="6" id="KW-0472">Membrane</keyword>
<keyword evidence="4 9" id="KW-0813">Transport</keyword>
<evidence type="ECO:0000256" key="6">
    <source>
        <dbReference type="ARBA" id="ARBA00023136"/>
    </source>
</evidence>
<evidence type="ECO:0000313" key="12">
    <source>
        <dbReference type="Proteomes" id="UP000297031"/>
    </source>
</evidence>
<dbReference type="NCBIfam" id="TIGR01216">
    <property type="entry name" value="ATP_synt_epsi"/>
    <property type="match status" value="1"/>
</dbReference>
<comment type="subcellular location">
    <subcellularLocation>
        <location evidence="2">Endomembrane system</location>
        <topology evidence="2">Peripheral membrane protein</topology>
    </subcellularLocation>
</comment>